<accession>A0AA85B3R5</accession>
<dbReference type="Pfam" id="PF11901">
    <property type="entry name" value="DM9"/>
    <property type="match status" value="1"/>
</dbReference>
<dbReference type="InterPro" id="IPR006616">
    <property type="entry name" value="DM9_repeat"/>
</dbReference>
<organism evidence="1 2">
    <name type="scientific">Schistosoma mattheei</name>
    <dbReference type="NCBI Taxonomy" id="31246"/>
    <lineage>
        <taxon>Eukaryota</taxon>
        <taxon>Metazoa</taxon>
        <taxon>Spiralia</taxon>
        <taxon>Lophotrochozoa</taxon>
        <taxon>Platyhelminthes</taxon>
        <taxon>Trematoda</taxon>
        <taxon>Digenea</taxon>
        <taxon>Strigeidida</taxon>
        <taxon>Schistosomatoidea</taxon>
        <taxon>Schistosomatidae</taxon>
        <taxon>Schistosoma</taxon>
    </lineage>
</organism>
<evidence type="ECO:0000313" key="1">
    <source>
        <dbReference type="Proteomes" id="UP000050791"/>
    </source>
</evidence>
<proteinExistence type="predicted"/>
<evidence type="ECO:0000313" key="2">
    <source>
        <dbReference type="WBParaSite" id="SMTH1_27850.1"/>
    </source>
</evidence>
<dbReference type="PANTHER" id="PTHR31649:SF1">
    <property type="entry name" value="FARNESOIC ACID O-METHYL TRANSFERASE DOMAIN-CONTAINING PROTEIN"/>
    <property type="match status" value="1"/>
</dbReference>
<protein>
    <submittedName>
        <fullName evidence="2">DUF3421 domain-containing protein</fullName>
    </submittedName>
</protein>
<dbReference type="Proteomes" id="UP000050791">
    <property type="component" value="Unassembled WGS sequence"/>
</dbReference>
<dbReference type="SMART" id="SM00696">
    <property type="entry name" value="DM9"/>
    <property type="match status" value="2"/>
</dbReference>
<name>A0AA85B3R5_9TREM</name>
<reference evidence="2" key="1">
    <citation type="submission" date="2023-11" db="UniProtKB">
        <authorList>
            <consortium name="WormBaseParasite"/>
        </authorList>
    </citation>
    <scope>IDENTIFICATION</scope>
</reference>
<dbReference type="WBParaSite" id="SMTH1_27850.1">
    <property type="protein sequence ID" value="SMTH1_27850.1"/>
    <property type="gene ID" value="SMTH1_27850"/>
</dbReference>
<sequence length="168" mass="18576">MRLYHGFFLDFKMTTPFYVRQSHLSWVPATAGKDQPTNGVEADSRIYVARGEVNGHVIPGKLPLRIGAAFIPCDGKEHGLCKFEILCNTNVFPNQSLYNWIPASDGRVPAGALLAGTTTDGLPLYVARASINNEMCVGKVNSEYECAIMPWGNVEHKVKEYDVLCLIE</sequence>
<dbReference type="PANTHER" id="PTHR31649">
    <property type="entry name" value="AGAP009604-PA"/>
    <property type="match status" value="1"/>
</dbReference>
<dbReference type="AlphaFoldDB" id="A0AA85B3R5"/>